<dbReference type="EMBL" id="AAXU02000001">
    <property type="protein sequence ID" value="EAZ79581.1"/>
    <property type="molecule type" value="Genomic_DNA"/>
</dbReference>
<dbReference type="OrthoDB" id="9780932at2"/>
<dbReference type="GO" id="GO:0047372">
    <property type="term" value="F:monoacylglycerol lipase activity"/>
    <property type="evidence" value="ECO:0007669"/>
    <property type="project" value="UniProtKB-EC"/>
</dbReference>
<protein>
    <recommendedName>
        <fullName evidence="4">Monoacylglycerol lipase</fullName>
        <ecNumber evidence="3">3.1.1.23</ecNumber>
    </recommendedName>
</protein>
<dbReference type="EC" id="3.1.1.23" evidence="3"/>
<sequence length="278" mass="31230">MNHLETSYTTHDGIKLYLQAWMPDESKAAVLLVHGLGEHSSRYVHLAERLVKIGISVFTFDGRGHGKSVKGKPNAYFKSYEDYLRDIDSLFRKVKSYVPEVPTFFYGHSMGGGLVAAYVLKYQPETAGVILSSPAIKEAEGTSQILIALSGIISKYFPKLKALKLDASKISRNPKEVEKYLNDPLVYSDAIPARTGHQLLQMMRFIQNLGSHFESPLLLVHGSADELTNPRGSEMLFKMAKSSDKTLKIFPAGFHELINDLDKEEVLELIENWLKERV</sequence>
<dbReference type="RefSeq" id="WP_008199739.1">
    <property type="nucleotide sequence ID" value="NZ_CM001023.1"/>
</dbReference>
<name>A3I1B5_9BACT</name>
<comment type="caution">
    <text evidence="6">The sequence shown here is derived from an EMBL/GenBank/DDBJ whole genome shotgun (WGS) entry which is preliminary data.</text>
</comment>
<dbReference type="PANTHER" id="PTHR11614">
    <property type="entry name" value="PHOSPHOLIPASE-RELATED"/>
    <property type="match status" value="1"/>
</dbReference>
<keyword evidence="6" id="KW-0378">Hydrolase</keyword>
<dbReference type="Pfam" id="PF12146">
    <property type="entry name" value="Hydrolase_4"/>
    <property type="match status" value="1"/>
</dbReference>
<evidence type="ECO:0000259" key="5">
    <source>
        <dbReference type="Pfam" id="PF12146"/>
    </source>
</evidence>
<feature type="domain" description="Serine aminopeptidase S33" evidence="5">
    <location>
        <begin position="25"/>
        <end position="262"/>
    </location>
</feature>
<accession>A3I1B5</accession>
<dbReference type="HOGENOM" id="CLU_026209_7_2_10"/>
<dbReference type="InterPro" id="IPR029058">
    <property type="entry name" value="AB_hydrolase_fold"/>
</dbReference>
<comment type="similarity">
    <text evidence="2">Belongs to the AB hydrolase superfamily.</text>
</comment>
<evidence type="ECO:0000313" key="7">
    <source>
        <dbReference type="Proteomes" id="UP000003919"/>
    </source>
</evidence>
<evidence type="ECO:0000256" key="4">
    <source>
        <dbReference type="ARBA" id="ARBA00071261"/>
    </source>
</evidence>
<organism evidence="6 7">
    <name type="scientific">Algoriphagus machipongonensis</name>
    <dbReference type="NCBI Taxonomy" id="388413"/>
    <lineage>
        <taxon>Bacteria</taxon>
        <taxon>Pseudomonadati</taxon>
        <taxon>Bacteroidota</taxon>
        <taxon>Cytophagia</taxon>
        <taxon>Cytophagales</taxon>
        <taxon>Cyclobacteriaceae</taxon>
        <taxon>Algoriphagus</taxon>
    </lineage>
</organism>
<evidence type="ECO:0000256" key="2">
    <source>
        <dbReference type="ARBA" id="ARBA00008645"/>
    </source>
</evidence>
<evidence type="ECO:0000313" key="6">
    <source>
        <dbReference type="EMBL" id="EAZ79581.1"/>
    </source>
</evidence>
<evidence type="ECO:0000256" key="3">
    <source>
        <dbReference type="ARBA" id="ARBA00013254"/>
    </source>
</evidence>
<dbReference type="SUPFAM" id="SSF53474">
    <property type="entry name" value="alpha/beta-Hydrolases"/>
    <property type="match status" value="1"/>
</dbReference>
<evidence type="ECO:0000256" key="1">
    <source>
        <dbReference type="ARBA" id="ARBA00001613"/>
    </source>
</evidence>
<proteinExistence type="inferred from homology"/>
<dbReference type="InterPro" id="IPR022742">
    <property type="entry name" value="Hydrolase_4"/>
</dbReference>
<gene>
    <name evidence="6" type="ORF">ALPR1_08153</name>
</gene>
<dbReference type="eggNOG" id="COG2267">
    <property type="taxonomic scope" value="Bacteria"/>
</dbReference>
<dbReference type="STRING" id="388413.ALPR1_08153"/>
<dbReference type="AlphaFoldDB" id="A3I1B5"/>
<keyword evidence="7" id="KW-1185">Reference proteome</keyword>
<comment type="catalytic activity">
    <reaction evidence="1">
        <text>Hydrolyzes glycerol monoesters of long-chain fatty acids.</text>
        <dbReference type="EC" id="3.1.1.23"/>
    </reaction>
</comment>
<dbReference type="Gene3D" id="3.40.50.1820">
    <property type="entry name" value="alpha/beta hydrolase"/>
    <property type="match status" value="1"/>
</dbReference>
<reference evidence="6 7" key="1">
    <citation type="journal article" date="2011" name="J. Bacteriol.">
        <title>Complete genome sequence of Algoriphagus sp. PR1, bacterial prey of a colony-forming choanoflagellate.</title>
        <authorList>
            <person name="Alegado R.A."/>
            <person name="Ferriera S."/>
            <person name="Nusbaum C."/>
            <person name="Young S.K."/>
            <person name="Zeng Q."/>
            <person name="Imamovic A."/>
            <person name="Fairclough S.R."/>
            <person name="King N."/>
        </authorList>
    </citation>
    <scope>NUCLEOTIDE SEQUENCE [LARGE SCALE GENOMIC DNA]</scope>
    <source>
        <strain evidence="6 7">PR1</strain>
    </source>
</reference>
<dbReference type="FunFam" id="3.40.50.1820:FF:000117">
    <property type="entry name" value="Monoglyceride lipase, putative"/>
    <property type="match status" value="1"/>
</dbReference>
<dbReference type="InterPro" id="IPR051044">
    <property type="entry name" value="MAG_DAG_Lipase"/>
</dbReference>
<dbReference type="Proteomes" id="UP000003919">
    <property type="component" value="Unassembled WGS sequence"/>
</dbReference>